<dbReference type="Proteomes" id="UP001530293">
    <property type="component" value="Unassembled WGS sequence"/>
</dbReference>
<comment type="caution">
    <text evidence="2">The sequence shown here is derived from an EMBL/GenBank/DDBJ whole genome shotgun (WGS) entry which is preliminary data.</text>
</comment>
<keyword evidence="1" id="KW-1133">Transmembrane helix</keyword>
<evidence type="ECO:0000313" key="3">
    <source>
        <dbReference type="Proteomes" id="UP001530293"/>
    </source>
</evidence>
<keyword evidence="1" id="KW-0812">Transmembrane</keyword>
<name>A0ABD3M7V0_9STRA</name>
<evidence type="ECO:0008006" key="4">
    <source>
        <dbReference type="Google" id="ProtNLM"/>
    </source>
</evidence>
<keyword evidence="3" id="KW-1185">Reference proteome</keyword>
<keyword evidence="1" id="KW-0472">Membrane</keyword>
<feature type="transmembrane region" description="Helical" evidence="1">
    <location>
        <begin position="63"/>
        <end position="82"/>
    </location>
</feature>
<proteinExistence type="predicted"/>
<gene>
    <name evidence="2" type="ORF">ACHAWU_004895</name>
</gene>
<dbReference type="EMBL" id="JALLBG020000237">
    <property type="protein sequence ID" value="KAL3758257.1"/>
    <property type="molecule type" value="Genomic_DNA"/>
</dbReference>
<dbReference type="AlphaFoldDB" id="A0ABD3M7V0"/>
<protein>
    <recommendedName>
        <fullName evidence="4">HIG1 domain-containing protein</fullName>
    </recommendedName>
</protein>
<reference evidence="2 3" key="1">
    <citation type="submission" date="2024-10" db="EMBL/GenBank/DDBJ databases">
        <title>Updated reference genomes for cyclostephanoid diatoms.</title>
        <authorList>
            <person name="Roberts W.R."/>
            <person name="Alverson A.J."/>
        </authorList>
    </citation>
    <scope>NUCLEOTIDE SEQUENCE [LARGE SCALE GENOMIC DNA]</scope>
    <source>
        <strain evidence="2 3">AJA232-27</strain>
    </source>
</reference>
<evidence type="ECO:0000256" key="1">
    <source>
        <dbReference type="SAM" id="Phobius"/>
    </source>
</evidence>
<evidence type="ECO:0000313" key="2">
    <source>
        <dbReference type="EMBL" id="KAL3758257.1"/>
    </source>
</evidence>
<sequence>MVSKEEVTEINTYFQNRMAESKKIWATRGKDARIAAAAARAANPPTWRQLSGMSLMMHEISHVGNRPFMVGFGLTAVITLWVQTKFTDEMRKESLYWSKYHGAGAAPAAAGGHH</sequence>
<organism evidence="2 3">
    <name type="scientific">Discostella pseudostelligera</name>
    <dbReference type="NCBI Taxonomy" id="259834"/>
    <lineage>
        <taxon>Eukaryota</taxon>
        <taxon>Sar</taxon>
        <taxon>Stramenopiles</taxon>
        <taxon>Ochrophyta</taxon>
        <taxon>Bacillariophyta</taxon>
        <taxon>Coscinodiscophyceae</taxon>
        <taxon>Thalassiosirophycidae</taxon>
        <taxon>Stephanodiscales</taxon>
        <taxon>Stephanodiscaceae</taxon>
        <taxon>Discostella</taxon>
    </lineage>
</organism>
<accession>A0ABD3M7V0</accession>